<protein>
    <submittedName>
        <fullName evidence="2">Uncharacterized protein</fullName>
    </submittedName>
</protein>
<reference evidence="2 3" key="1">
    <citation type="submission" date="2019-02" db="EMBL/GenBank/DDBJ databases">
        <authorList>
            <consortium name="Pathogen Informatics"/>
        </authorList>
    </citation>
    <scope>NUCLEOTIDE SEQUENCE [LARGE SCALE GENOMIC DNA]</scope>
    <source>
        <strain evidence="2 3">3012STDY6944375</strain>
    </source>
</reference>
<feature type="transmembrane region" description="Helical" evidence="1">
    <location>
        <begin position="6"/>
        <end position="24"/>
    </location>
</feature>
<evidence type="ECO:0000313" key="3">
    <source>
        <dbReference type="Proteomes" id="UP000290013"/>
    </source>
</evidence>
<gene>
    <name evidence="2" type="ORF">NCTC12078_02935</name>
</gene>
<evidence type="ECO:0000256" key="1">
    <source>
        <dbReference type="SAM" id="Phobius"/>
    </source>
</evidence>
<dbReference type="KEGG" id="ctai:NCTC12078_02935"/>
<keyword evidence="1" id="KW-1133">Transmembrane helix</keyword>
<dbReference type="Proteomes" id="UP000290013">
    <property type="component" value="Chromosome"/>
</dbReference>
<organism evidence="2 3">
    <name type="scientific">Chryseobacterium taihuense</name>
    <dbReference type="NCBI Taxonomy" id="1141221"/>
    <lineage>
        <taxon>Bacteria</taxon>
        <taxon>Pseudomonadati</taxon>
        <taxon>Bacteroidota</taxon>
        <taxon>Flavobacteriia</taxon>
        <taxon>Flavobacteriales</taxon>
        <taxon>Weeksellaceae</taxon>
        <taxon>Chryseobacterium group</taxon>
        <taxon>Chryseobacterium</taxon>
    </lineage>
</organism>
<dbReference type="AlphaFoldDB" id="A0A4U8WEK4"/>
<evidence type="ECO:0000313" key="2">
    <source>
        <dbReference type="EMBL" id="VFB04887.1"/>
    </source>
</evidence>
<dbReference type="RefSeq" id="WP_130915021.1">
    <property type="nucleotide sequence ID" value="NZ_LR215974.1"/>
</dbReference>
<name>A0A4U8WEK4_9FLAO</name>
<keyword evidence="1" id="KW-0472">Membrane</keyword>
<keyword evidence="1" id="KW-0812">Transmembrane</keyword>
<proteinExistence type="predicted"/>
<dbReference type="EMBL" id="LR215974">
    <property type="protein sequence ID" value="VFB04887.1"/>
    <property type="molecule type" value="Genomic_DNA"/>
</dbReference>
<accession>A0A4U8WEK4</accession>
<sequence>MKKTLSILTCGLLVIIVFIMDYPLKKKTLYGKYINMNYQNSTCCVEAPHEPDTLILFSNGNFESRFFGRGQFKVSDGISPKIEFHYKSFDKSILYSTYFLNKLFDKPKIILNADTNHVYVKMN</sequence>